<feature type="domain" description="Ig-like" evidence="3">
    <location>
        <begin position="188"/>
        <end position="268"/>
    </location>
</feature>
<organism evidence="4 5">
    <name type="scientific">Carassius auratus</name>
    <name type="common">Goldfish</name>
    <dbReference type="NCBI Taxonomy" id="7957"/>
    <lineage>
        <taxon>Eukaryota</taxon>
        <taxon>Metazoa</taxon>
        <taxon>Chordata</taxon>
        <taxon>Craniata</taxon>
        <taxon>Vertebrata</taxon>
        <taxon>Euteleostomi</taxon>
        <taxon>Actinopterygii</taxon>
        <taxon>Neopterygii</taxon>
        <taxon>Teleostei</taxon>
        <taxon>Ostariophysi</taxon>
        <taxon>Cypriniformes</taxon>
        <taxon>Cyprinidae</taxon>
        <taxon>Cyprininae</taxon>
        <taxon>Carassius</taxon>
    </lineage>
</organism>
<keyword evidence="2" id="KW-0812">Transmembrane</keyword>
<feature type="compositionally biased region" description="Polar residues" evidence="1">
    <location>
        <begin position="320"/>
        <end position="331"/>
    </location>
</feature>
<dbReference type="InterPro" id="IPR013783">
    <property type="entry name" value="Ig-like_fold"/>
</dbReference>
<feature type="transmembrane region" description="Helical" evidence="2">
    <location>
        <begin position="277"/>
        <end position="298"/>
    </location>
</feature>
<feature type="region of interest" description="Disordered" evidence="1">
    <location>
        <begin position="306"/>
        <end position="409"/>
    </location>
</feature>
<keyword evidence="2" id="KW-0472">Membrane</keyword>
<keyword evidence="2" id="KW-1133">Transmembrane helix</keyword>
<accession>A0A6P6N269</accession>
<name>A0A6P6N269_CARAU</name>
<dbReference type="OrthoDB" id="10039395at2759"/>
<evidence type="ECO:0000256" key="2">
    <source>
        <dbReference type="SAM" id="Phobius"/>
    </source>
</evidence>
<evidence type="ECO:0000313" key="4">
    <source>
        <dbReference type="Proteomes" id="UP000515129"/>
    </source>
</evidence>
<dbReference type="SUPFAM" id="SSF48726">
    <property type="entry name" value="Immunoglobulin"/>
    <property type="match status" value="3"/>
</dbReference>
<evidence type="ECO:0000313" key="5">
    <source>
        <dbReference type="RefSeq" id="XP_026102504.1"/>
    </source>
</evidence>
<dbReference type="PANTHER" id="PTHR46013">
    <property type="entry name" value="VASCULAR CELL ADHESION MOLECULE 1"/>
    <property type="match status" value="1"/>
</dbReference>
<dbReference type="Pfam" id="PF13927">
    <property type="entry name" value="Ig_3"/>
    <property type="match status" value="1"/>
</dbReference>
<dbReference type="Proteomes" id="UP000515129">
    <property type="component" value="Unplaced"/>
</dbReference>
<evidence type="ECO:0000256" key="1">
    <source>
        <dbReference type="SAM" id="MobiDB-lite"/>
    </source>
</evidence>
<dbReference type="RefSeq" id="XP_026102504.1">
    <property type="nucleotide sequence ID" value="XM_026246719.1"/>
</dbReference>
<dbReference type="InterPro" id="IPR036179">
    <property type="entry name" value="Ig-like_dom_sf"/>
</dbReference>
<proteinExistence type="predicted"/>
<gene>
    <name evidence="5" type="primary">LOC113074009</name>
</gene>
<feature type="domain" description="Ig-like" evidence="3">
    <location>
        <begin position="99"/>
        <end position="181"/>
    </location>
</feature>
<protein>
    <submittedName>
        <fullName evidence="5">B-cell receptor CD22-like</fullName>
    </submittedName>
</protein>
<dbReference type="Gene3D" id="2.60.40.10">
    <property type="entry name" value="Immunoglobulins"/>
    <property type="match status" value="3"/>
</dbReference>
<dbReference type="InterPro" id="IPR003599">
    <property type="entry name" value="Ig_sub"/>
</dbReference>
<dbReference type="AlphaFoldDB" id="A0A6P6N269"/>
<dbReference type="PROSITE" id="PS50835">
    <property type="entry name" value="IG_LIKE"/>
    <property type="match status" value="2"/>
</dbReference>
<dbReference type="PANTHER" id="PTHR46013:SF4">
    <property type="entry name" value="B-CELL RECEPTOR CD22-RELATED"/>
    <property type="match status" value="1"/>
</dbReference>
<dbReference type="Pfam" id="PF13895">
    <property type="entry name" value="Ig_2"/>
    <property type="match status" value="1"/>
</dbReference>
<evidence type="ECO:0000259" key="3">
    <source>
        <dbReference type="PROSITE" id="PS50835"/>
    </source>
</evidence>
<dbReference type="GeneID" id="113074009"/>
<dbReference type="SMART" id="SM00409">
    <property type="entry name" value="IG"/>
    <property type="match status" value="3"/>
</dbReference>
<feature type="compositionally biased region" description="Polar residues" evidence="1">
    <location>
        <begin position="382"/>
        <end position="391"/>
    </location>
</feature>
<dbReference type="KEGG" id="caua:113074009"/>
<dbReference type="InterPro" id="IPR007110">
    <property type="entry name" value="Ig-like_dom"/>
</dbReference>
<keyword evidence="4" id="KW-1185">Reference proteome</keyword>
<dbReference type="SMART" id="SM00408">
    <property type="entry name" value="IGc2"/>
    <property type="match status" value="2"/>
</dbReference>
<sequence length="409" mass="44275">MCVVRESMVLIPCKHTSPNEQVSSAEWLCERSSGQRVRVSQDPAFVGRVEFVQPAAGNCSLLLRDVRESDASIFRFVLNTTSGQTWTNNQGIQLEVTDANLEVKTESDAVMEGDLIMFVCGSCIPSMTVPTYIWSKDGQLHSQHHGENILVLESVELKDGGRYSCTISGHEGLNSASHEITVRPGYPPKSVSVSISPSEIVEGDSVTLICSSDSNPPALNFSWFKENQSSAVGSGQSFIISSFNSRHSGRYYCETQNKYGSQRSASVSLTSAGGQKAVLYAAAAIGAMLICICIIIVVKKNIRKTGDAGGQSGVSKQEENNSTAVTDQTSAKPPKPADLNESVYASITHSRPREQQRDGDEDEVQYATVQHHRNTTAEDRCQNGNSVSARSNTEKADDSDVIYSSIKSS</sequence>
<dbReference type="InterPro" id="IPR003598">
    <property type="entry name" value="Ig_sub2"/>
</dbReference>
<reference evidence="5" key="1">
    <citation type="submission" date="2025-08" db="UniProtKB">
        <authorList>
            <consortium name="RefSeq"/>
        </authorList>
    </citation>
    <scope>IDENTIFICATION</scope>
    <source>
        <strain evidence="5">Wakin</strain>
        <tissue evidence="5">Muscle</tissue>
    </source>
</reference>